<dbReference type="GO" id="GO:0015276">
    <property type="term" value="F:ligand-gated monoatomic ion channel activity"/>
    <property type="evidence" value="ECO:0007669"/>
    <property type="project" value="InterPro"/>
</dbReference>
<reference evidence="11" key="1">
    <citation type="submission" date="2019-08" db="EMBL/GenBank/DDBJ databases">
        <title>The genome of the North American firefly Photinus pyralis.</title>
        <authorList>
            <consortium name="Photinus pyralis genome working group"/>
            <person name="Fallon T.R."/>
            <person name="Sander Lower S.E."/>
            <person name="Weng J.-K."/>
        </authorList>
    </citation>
    <scope>NUCLEOTIDE SEQUENCE</scope>
    <source>
        <strain evidence="11">TRF0915ILg1</strain>
        <tissue evidence="11">Whole body</tissue>
    </source>
</reference>
<evidence type="ECO:0000256" key="5">
    <source>
        <dbReference type="ARBA" id="ARBA00022989"/>
    </source>
</evidence>
<feature type="domain" description="Ionotropic glutamate receptor C-terminal" evidence="10">
    <location>
        <begin position="173"/>
        <end position="464"/>
    </location>
</feature>
<keyword evidence="8" id="KW-0325">Glycoprotein</keyword>
<dbReference type="PANTHER" id="PTHR42643">
    <property type="entry name" value="IONOTROPIC RECEPTOR 20A-RELATED"/>
    <property type="match status" value="1"/>
</dbReference>
<dbReference type="Gene3D" id="3.40.190.10">
    <property type="entry name" value="Periplasmic binding protein-like II"/>
    <property type="match status" value="1"/>
</dbReference>
<keyword evidence="7" id="KW-0675">Receptor</keyword>
<evidence type="ECO:0000256" key="9">
    <source>
        <dbReference type="SAM" id="Phobius"/>
    </source>
</evidence>
<keyword evidence="12" id="KW-1185">Reference proteome</keyword>
<feature type="transmembrane region" description="Helical" evidence="9">
    <location>
        <begin position="455"/>
        <end position="478"/>
    </location>
</feature>
<dbReference type="Proteomes" id="UP000801492">
    <property type="component" value="Unassembled WGS sequence"/>
</dbReference>
<evidence type="ECO:0000256" key="6">
    <source>
        <dbReference type="ARBA" id="ARBA00023136"/>
    </source>
</evidence>
<dbReference type="Pfam" id="PF00060">
    <property type="entry name" value="Lig_chan"/>
    <property type="match status" value="1"/>
</dbReference>
<dbReference type="Gene3D" id="1.10.287.70">
    <property type="match status" value="1"/>
</dbReference>
<keyword evidence="3" id="KW-1003">Cell membrane</keyword>
<evidence type="ECO:0000256" key="4">
    <source>
        <dbReference type="ARBA" id="ARBA00022692"/>
    </source>
</evidence>
<protein>
    <recommendedName>
        <fullName evidence="10">Ionotropic glutamate receptor C-terminal domain-containing protein</fullName>
    </recommendedName>
</protein>
<keyword evidence="5 9" id="KW-1133">Transmembrane helix</keyword>
<accession>A0A8K0CWP2</accession>
<dbReference type="PANTHER" id="PTHR42643:SF24">
    <property type="entry name" value="IONOTROPIC RECEPTOR 60A"/>
    <property type="match status" value="1"/>
</dbReference>
<comment type="similarity">
    <text evidence="2">Belongs to the glutamate-gated ion channel (TC 1.A.10.1) family.</text>
</comment>
<evidence type="ECO:0000256" key="8">
    <source>
        <dbReference type="ARBA" id="ARBA00023180"/>
    </source>
</evidence>
<evidence type="ECO:0000256" key="1">
    <source>
        <dbReference type="ARBA" id="ARBA00004651"/>
    </source>
</evidence>
<dbReference type="GO" id="GO:0005886">
    <property type="term" value="C:plasma membrane"/>
    <property type="evidence" value="ECO:0007669"/>
    <property type="project" value="UniProtKB-SubCell"/>
</dbReference>
<feature type="transmembrane region" description="Helical" evidence="9">
    <location>
        <begin position="243"/>
        <end position="264"/>
    </location>
</feature>
<evidence type="ECO:0000313" key="12">
    <source>
        <dbReference type="Proteomes" id="UP000801492"/>
    </source>
</evidence>
<evidence type="ECO:0000313" key="11">
    <source>
        <dbReference type="EMBL" id="KAF2893854.1"/>
    </source>
</evidence>
<dbReference type="InterPro" id="IPR001320">
    <property type="entry name" value="Iontro_rcpt_C"/>
</dbReference>
<dbReference type="SUPFAM" id="SSF53850">
    <property type="entry name" value="Periplasmic binding protein-like II"/>
    <property type="match status" value="1"/>
</dbReference>
<dbReference type="InterPro" id="IPR052192">
    <property type="entry name" value="Insect_Ionotropic_Sensory_Rcpt"/>
</dbReference>
<evidence type="ECO:0000256" key="7">
    <source>
        <dbReference type="ARBA" id="ARBA00023170"/>
    </source>
</evidence>
<gene>
    <name evidence="11" type="ORF">ILUMI_12317</name>
</gene>
<feature type="transmembrane region" description="Helical" evidence="9">
    <location>
        <begin position="175"/>
        <end position="194"/>
    </location>
</feature>
<dbReference type="AlphaFoldDB" id="A0A8K0CWP2"/>
<dbReference type="GO" id="GO:0050906">
    <property type="term" value="P:detection of stimulus involved in sensory perception"/>
    <property type="evidence" value="ECO:0007669"/>
    <property type="project" value="UniProtKB-ARBA"/>
</dbReference>
<dbReference type="OrthoDB" id="5984008at2759"/>
<dbReference type="EMBL" id="VTPC01007600">
    <property type="protein sequence ID" value="KAF2893854.1"/>
    <property type="molecule type" value="Genomic_DNA"/>
</dbReference>
<keyword evidence="6 9" id="KW-0472">Membrane</keyword>
<keyword evidence="4 9" id="KW-0812">Transmembrane</keyword>
<feature type="transmembrane region" description="Helical" evidence="9">
    <location>
        <begin position="206"/>
        <end position="223"/>
    </location>
</feature>
<sequence length="556" mass="62966">MDNLLQGVCVNTSSCGTLENGEDALKQTKLLAVTGCCDPRRTLMQELEKQLRGKHLKIATLQNPPLSYAIEEDGKLIGKGVAFEFVKYLKEKYEFNYTVVVPNDDILGTNESGIFGMLHSNEADIAAAFLPVIPKYWTFVRYSPSLDMGEWVVLMKRPAESATGSGLLAPFTLEVWLLILTSLVCVGPIIYLLIRLHKKLCNDEPSTAANLYACIWFVYGALLKQGTTVVPISDSTRLLFATWWIFITILTAFYTANLTAFLTLSQFTLPVNKPDDIGTKHYSWVTRKGNAIQEAASNELEGLYYSFRGSSAHYVQESDEKILRNYVKQKEFLYIGEKPIVEHMMFGDYLNKARMGVLEAERCTFVITKWTVLIRARAFAYSTKFPFRPLFDDTYVPLCYSYRTTKYSSMYIFSLEHLVESGIVKYKLRDGLPNTQICPLNLGSKERQLRNTDLLLTYYIVAAGFALSGIVFIIEIILKYTHKQNALFKKKSAKEGLHFGAPPPPYHTLFGAPFNYEHGHKKNINGRDYWVVRSSHGASNLVPIRTPSALLFQYTN</sequence>
<name>A0A8K0CWP2_IGNLU</name>
<comment type="subcellular location">
    <subcellularLocation>
        <location evidence="1">Cell membrane</location>
        <topology evidence="1">Multi-pass membrane protein</topology>
    </subcellularLocation>
</comment>
<evidence type="ECO:0000256" key="2">
    <source>
        <dbReference type="ARBA" id="ARBA00008685"/>
    </source>
</evidence>
<evidence type="ECO:0000256" key="3">
    <source>
        <dbReference type="ARBA" id="ARBA00022475"/>
    </source>
</evidence>
<evidence type="ECO:0000259" key="10">
    <source>
        <dbReference type="Pfam" id="PF00060"/>
    </source>
</evidence>
<proteinExistence type="inferred from homology"/>
<comment type="caution">
    <text evidence="11">The sequence shown here is derived from an EMBL/GenBank/DDBJ whole genome shotgun (WGS) entry which is preliminary data.</text>
</comment>
<organism evidence="11 12">
    <name type="scientific">Ignelater luminosus</name>
    <name type="common">Cucubano</name>
    <name type="synonym">Pyrophorus luminosus</name>
    <dbReference type="NCBI Taxonomy" id="2038154"/>
    <lineage>
        <taxon>Eukaryota</taxon>
        <taxon>Metazoa</taxon>
        <taxon>Ecdysozoa</taxon>
        <taxon>Arthropoda</taxon>
        <taxon>Hexapoda</taxon>
        <taxon>Insecta</taxon>
        <taxon>Pterygota</taxon>
        <taxon>Neoptera</taxon>
        <taxon>Endopterygota</taxon>
        <taxon>Coleoptera</taxon>
        <taxon>Polyphaga</taxon>
        <taxon>Elateriformia</taxon>
        <taxon>Elateroidea</taxon>
        <taxon>Elateridae</taxon>
        <taxon>Agrypninae</taxon>
        <taxon>Pyrophorini</taxon>
        <taxon>Ignelater</taxon>
    </lineage>
</organism>